<keyword evidence="2" id="KW-1185">Reference proteome</keyword>
<sequence>MLTTPIFRPWRPLWDAQLADATRQLDELAKERQKGRQVPPPVHDWSDAQRVLLAAHLAKGRVSSVKFMQDKIEPLLKACVWPRWLLLEAALDHAATSGDLHLSALILRSQIEELDALRTVAIVLSCREQGSWNAEAMANAIQTMTKRVLPRLETKTDEQLIEQATDAATAATRSEPLQRVFDRLSEYVHPNYGSHVLTVRPHGVEAAKVFVEAFVSIYEAFLSLPWAKDGDDSREEPTQRGQTDSRDPYLILADDTIPTLKPAFPGVGEKKWDDAAECFRHRAACENNWAALEDLPTDIEAIRALSANSVPSDSWPEALRTVAGQNRYAFLVAQEHRLAQDAAHLVAGTGLCDDKERLSVLVLVSGLNFAINVTEHKLDLLARQAARLINAENVLGATLAVRSMLEHHAVAIELGDKLRALWERAEKGAPNAPQVAEAFAEAEKQIARVLAGSSQPSEVSSSWRSLWQETIRRPYNVLGPVKALDAAQPGFLKTYGLLSHIVHGTVCTGGDLLGTRSGGSKAGHPMLAQLILNLARLCDTDAILDRQAVSMTVAHRLDVLRRDPSGLGERIKAMNLLEGQKLKPGRDIFGSGTANDPYRFRDGLLYHDAYYHYLAQEGIQVRNRRLEQLSGGFGDRVEAEDGRVLYFLNDKLHLQ</sequence>
<dbReference type="RefSeq" id="WP_137424113.1">
    <property type="nucleotide sequence ID" value="NZ_CP040098.1"/>
</dbReference>
<reference evidence="1 2" key="1">
    <citation type="submission" date="2019-05" db="EMBL/GenBank/DDBJ databases">
        <title>The Complete Genome Sequence of the n-alkane-degrading Desulfoglaeba alkanexedens ALDC reveals multiple alkylsuccinate synthase gene clusters.</title>
        <authorList>
            <person name="Callaghan A.V."/>
            <person name="Davidova I.A."/>
            <person name="Duncan K.E."/>
            <person name="Morris B."/>
            <person name="McInerney M.J."/>
        </authorList>
    </citation>
    <scope>NUCLEOTIDE SEQUENCE [LARGE SCALE GENOMIC DNA]</scope>
    <source>
        <strain evidence="1 2">ALDC</strain>
    </source>
</reference>
<dbReference type="OrthoDB" id="9962192at2"/>
<protein>
    <submittedName>
        <fullName evidence="1">Uncharacterized protein</fullName>
    </submittedName>
</protein>
<reference evidence="1 2" key="2">
    <citation type="submission" date="2019-05" db="EMBL/GenBank/DDBJ databases">
        <authorList>
            <person name="Suflita J.M."/>
            <person name="Marks C.R."/>
        </authorList>
    </citation>
    <scope>NUCLEOTIDE SEQUENCE [LARGE SCALE GENOMIC DNA]</scope>
    <source>
        <strain evidence="1 2">ALDC</strain>
    </source>
</reference>
<evidence type="ECO:0000313" key="2">
    <source>
        <dbReference type="Proteomes" id="UP000298602"/>
    </source>
</evidence>
<organism evidence="1 2">
    <name type="scientific">Desulfoglaeba alkanexedens ALDC</name>
    <dbReference type="NCBI Taxonomy" id="980445"/>
    <lineage>
        <taxon>Bacteria</taxon>
        <taxon>Pseudomonadati</taxon>
        <taxon>Thermodesulfobacteriota</taxon>
        <taxon>Syntrophobacteria</taxon>
        <taxon>Syntrophobacterales</taxon>
        <taxon>Syntrophobacteraceae</taxon>
        <taxon>Desulfoglaeba</taxon>
    </lineage>
</organism>
<name>A0A4P8L321_9BACT</name>
<gene>
    <name evidence="1" type="ORF">FDQ92_08205</name>
</gene>
<proteinExistence type="predicted"/>
<dbReference type="Proteomes" id="UP000298602">
    <property type="component" value="Chromosome"/>
</dbReference>
<evidence type="ECO:0000313" key="1">
    <source>
        <dbReference type="EMBL" id="QCQ22144.1"/>
    </source>
</evidence>
<dbReference type="EMBL" id="CP040098">
    <property type="protein sequence ID" value="QCQ22144.1"/>
    <property type="molecule type" value="Genomic_DNA"/>
</dbReference>
<dbReference type="AlphaFoldDB" id="A0A4P8L321"/>
<dbReference type="KEGG" id="dax:FDQ92_08205"/>
<accession>A0A4P8L321</accession>